<evidence type="ECO:0008006" key="3">
    <source>
        <dbReference type="Google" id="ProtNLM"/>
    </source>
</evidence>
<proteinExistence type="predicted"/>
<keyword evidence="2" id="KW-1185">Reference proteome</keyword>
<sequence>MSLTMKNIFIILIAALMLTGCKENQDITQFDLEQRMIYFGSSTYDDGLPPYDTTMNYTFAMDELGLTKKRLAIPVRVMGTSPTEDLPYTVSIIDSLSKIKASDVKIEPAIFHAGLFVDTLYVVVNKTEQMANQVLHFTLEVQENAHFKKGLGDNVKLKVNVSDMLTKPTWWEKFRAYFGPYHKEVYQQWIQIYPLGVDPTPNIITGEPYLYWGRMPDDANFLANTYPVLYTHIRQLKQYFEDNVVHPGGDTSLPRIKLP</sequence>
<dbReference type="AlphaFoldDB" id="A0A1H5SSN2"/>
<dbReference type="Pfam" id="PF16132">
    <property type="entry name" value="DUF4843"/>
    <property type="match status" value="1"/>
</dbReference>
<gene>
    <name evidence="1" type="ORF">SAMN05421877_101370</name>
</gene>
<dbReference type="InterPro" id="IPR032299">
    <property type="entry name" value="DUF4843"/>
</dbReference>
<dbReference type="Proteomes" id="UP000236731">
    <property type="component" value="Unassembled WGS sequence"/>
</dbReference>
<protein>
    <recommendedName>
        <fullName evidence="3">DUF4843 domain-containing protein</fullName>
    </recommendedName>
</protein>
<dbReference type="EMBL" id="FNUT01000001">
    <property type="protein sequence ID" value="SEF53525.1"/>
    <property type="molecule type" value="Genomic_DNA"/>
</dbReference>
<accession>A0A1H5SSN2</accession>
<reference evidence="2" key="1">
    <citation type="submission" date="2016-10" db="EMBL/GenBank/DDBJ databases">
        <authorList>
            <person name="Varghese N."/>
            <person name="Submissions S."/>
        </authorList>
    </citation>
    <scope>NUCLEOTIDE SEQUENCE [LARGE SCALE GENOMIC DNA]</scope>
    <source>
        <strain evidence="2">DSM 22361</strain>
    </source>
</reference>
<organism evidence="1 2">
    <name type="scientific">Sphingobacterium lactis</name>
    <dbReference type="NCBI Taxonomy" id="797291"/>
    <lineage>
        <taxon>Bacteria</taxon>
        <taxon>Pseudomonadati</taxon>
        <taxon>Bacteroidota</taxon>
        <taxon>Sphingobacteriia</taxon>
        <taxon>Sphingobacteriales</taxon>
        <taxon>Sphingobacteriaceae</taxon>
        <taxon>Sphingobacterium</taxon>
    </lineage>
</organism>
<evidence type="ECO:0000313" key="2">
    <source>
        <dbReference type="Proteomes" id="UP000236731"/>
    </source>
</evidence>
<dbReference type="PROSITE" id="PS51257">
    <property type="entry name" value="PROKAR_LIPOPROTEIN"/>
    <property type="match status" value="1"/>
</dbReference>
<evidence type="ECO:0000313" key="1">
    <source>
        <dbReference type="EMBL" id="SEF53525.1"/>
    </source>
</evidence>
<name>A0A1H5SSN2_9SPHI</name>